<dbReference type="AlphaFoldDB" id="A0A2C9D638"/>
<proteinExistence type="predicted"/>
<dbReference type="KEGG" id="hdi:HDIA_2243"/>
<evidence type="ECO:0000313" key="1">
    <source>
        <dbReference type="EMBL" id="SON55784.1"/>
    </source>
</evidence>
<reference evidence="2" key="1">
    <citation type="submission" date="2017-09" db="EMBL/GenBank/DDBJ databases">
        <title>Genome sequence of Nannocystis excedens DSM 71.</title>
        <authorList>
            <person name="Blom J."/>
        </authorList>
    </citation>
    <scope>NUCLEOTIDE SEQUENCE [LARGE SCALE GENOMIC DNA]</scope>
    <source>
        <strain evidence="2">type strain: E19</strain>
    </source>
</reference>
<name>A0A2C9D638_9HYPH</name>
<gene>
    <name evidence="1" type="ORF">HDIA_2243</name>
</gene>
<organism evidence="1 2">
    <name type="scientific">Hartmannibacter diazotrophicus</name>
    <dbReference type="NCBI Taxonomy" id="1482074"/>
    <lineage>
        <taxon>Bacteria</taxon>
        <taxon>Pseudomonadati</taxon>
        <taxon>Pseudomonadota</taxon>
        <taxon>Alphaproteobacteria</taxon>
        <taxon>Hyphomicrobiales</taxon>
        <taxon>Pleomorphomonadaceae</taxon>
        <taxon>Hartmannibacter</taxon>
    </lineage>
</organism>
<keyword evidence="2" id="KW-1185">Reference proteome</keyword>
<dbReference type="EMBL" id="LT960614">
    <property type="protein sequence ID" value="SON55784.1"/>
    <property type="molecule type" value="Genomic_DNA"/>
</dbReference>
<dbReference type="Proteomes" id="UP000223606">
    <property type="component" value="Chromosome 1"/>
</dbReference>
<accession>A0A2C9D638</accession>
<dbReference type="OrthoDB" id="7363897at2"/>
<protein>
    <submittedName>
        <fullName evidence="1">Uncharacterized protein</fullName>
    </submittedName>
</protein>
<evidence type="ECO:0000313" key="2">
    <source>
        <dbReference type="Proteomes" id="UP000223606"/>
    </source>
</evidence>
<sequence length="67" mass="7575">MNLILQVCLLAIPAHCETEVLAVSADSLAPTQCLMIAPRAIAEWSERHPKWRVQRWRCGPPEKAVRI</sequence>
<dbReference type="RefSeq" id="WP_099556244.1">
    <property type="nucleotide sequence ID" value="NZ_LT960614.1"/>
</dbReference>